<comment type="pathway">
    <text evidence="1">Phospholipid metabolism; phosphatidylcholine biosynthesis.</text>
</comment>
<evidence type="ECO:0000256" key="6">
    <source>
        <dbReference type="ARBA" id="ARBA00047619"/>
    </source>
</evidence>
<feature type="domain" description="Methyltransferase" evidence="9">
    <location>
        <begin position="51"/>
        <end position="147"/>
    </location>
</feature>
<sequence length="265" mass="29755">MSARDQELKFEYPDYAMKTWEALWGQDFISPGGAEETRYIIGGVDFKDKTVLEVGSGWGGPSLLFAKECGSARVVGIDLQPKAVEKANLRAAELGLQDRVEFKTVNSLAWPFPDATFDIVFSKDALVHTADKETAYAEMARVLKPGGTVVYADWFGTDLPPTPEMQKWLKDSDFTMVLKSLGHTIDMFIRLGFQGVQAEDRCQRFKQMFEEDCKKLQGNVGKNLAQGFGEQRLVELQNRWFEPWVVLAEQGQLRLGNICATKPPC</sequence>
<evidence type="ECO:0000259" key="9">
    <source>
        <dbReference type="Pfam" id="PF13649"/>
    </source>
</evidence>
<evidence type="ECO:0000313" key="10">
    <source>
        <dbReference type="EMBL" id="CAE4589993.1"/>
    </source>
</evidence>
<evidence type="ECO:0000256" key="5">
    <source>
        <dbReference type="ARBA" id="ARBA00035674"/>
    </source>
</evidence>
<name>A0A6T1ACX2_9DINO</name>
<evidence type="ECO:0000256" key="1">
    <source>
        <dbReference type="ARBA" id="ARBA00004969"/>
    </source>
</evidence>
<gene>
    <name evidence="10" type="ORF">AMON00008_LOCUS23722</name>
    <name evidence="11" type="ORF">AMON00008_LOCUS23723</name>
    <name evidence="12" type="ORF">AMON00008_LOCUS23724</name>
</gene>
<dbReference type="EMBL" id="HBNR01034568">
    <property type="protein sequence ID" value="CAE4589993.1"/>
    <property type="molecule type" value="Transcribed_RNA"/>
</dbReference>
<dbReference type="AlphaFoldDB" id="A0A6T1ACX2"/>
<evidence type="ECO:0000313" key="11">
    <source>
        <dbReference type="EMBL" id="CAE4589995.1"/>
    </source>
</evidence>
<dbReference type="InterPro" id="IPR041698">
    <property type="entry name" value="Methyltransf_25"/>
</dbReference>
<dbReference type="Gene3D" id="3.40.50.150">
    <property type="entry name" value="Vaccinia Virus protein VP39"/>
    <property type="match status" value="1"/>
</dbReference>
<dbReference type="PANTHER" id="PTHR44307">
    <property type="entry name" value="PHOSPHOETHANOLAMINE METHYLTRANSFERASE"/>
    <property type="match status" value="1"/>
</dbReference>
<reference evidence="11" key="1">
    <citation type="submission" date="2021-01" db="EMBL/GenBank/DDBJ databases">
        <authorList>
            <person name="Corre E."/>
            <person name="Pelletier E."/>
            <person name="Niang G."/>
            <person name="Scheremetjew M."/>
            <person name="Finn R."/>
            <person name="Kale V."/>
            <person name="Holt S."/>
            <person name="Cochrane G."/>
            <person name="Meng A."/>
            <person name="Brown T."/>
            <person name="Cohen L."/>
        </authorList>
    </citation>
    <scope>NUCLEOTIDE SEQUENCE</scope>
    <source>
        <strain evidence="11">CCMP3105</strain>
    </source>
</reference>
<keyword evidence="4" id="KW-0808">Transferase</keyword>
<evidence type="ECO:0000256" key="2">
    <source>
        <dbReference type="ARBA" id="ARBA00005189"/>
    </source>
</evidence>
<evidence type="ECO:0000256" key="8">
    <source>
        <dbReference type="ARBA" id="ARBA00047841"/>
    </source>
</evidence>
<accession>A0A6T1ACX2</accession>
<dbReference type="GO" id="GO:0032259">
    <property type="term" value="P:methylation"/>
    <property type="evidence" value="ECO:0007669"/>
    <property type="project" value="UniProtKB-KW"/>
</dbReference>
<dbReference type="Pfam" id="PF13649">
    <property type="entry name" value="Methyltransf_25"/>
    <property type="match status" value="1"/>
</dbReference>
<evidence type="ECO:0000256" key="3">
    <source>
        <dbReference type="ARBA" id="ARBA00022603"/>
    </source>
</evidence>
<dbReference type="EMBL" id="HBNR01034569">
    <property type="protein sequence ID" value="CAE4589995.1"/>
    <property type="molecule type" value="Transcribed_RNA"/>
</dbReference>
<dbReference type="CDD" id="cd02440">
    <property type="entry name" value="AdoMet_MTases"/>
    <property type="match status" value="1"/>
</dbReference>
<comment type="pathway">
    <text evidence="2">Lipid metabolism.</text>
</comment>
<comment type="catalytic activity">
    <reaction evidence="7">
        <text>phosphoethanolamine + S-adenosyl-L-methionine = N-methylethanolamine phosphate + S-adenosyl-L-homocysteine + H(+)</text>
        <dbReference type="Rhea" id="RHEA:20365"/>
        <dbReference type="ChEBI" id="CHEBI:15378"/>
        <dbReference type="ChEBI" id="CHEBI:57781"/>
        <dbReference type="ChEBI" id="CHEBI:57856"/>
        <dbReference type="ChEBI" id="CHEBI:58190"/>
        <dbReference type="ChEBI" id="CHEBI:59789"/>
        <dbReference type="EC" id="2.1.1.103"/>
    </reaction>
    <physiologicalReaction direction="left-to-right" evidence="7">
        <dbReference type="Rhea" id="RHEA:20366"/>
    </physiologicalReaction>
</comment>
<proteinExistence type="predicted"/>
<evidence type="ECO:0000256" key="4">
    <source>
        <dbReference type="ARBA" id="ARBA00022679"/>
    </source>
</evidence>
<evidence type="ECO:0000256" key="7">
    <source>
        <dbReference type="ARBA" id="ARBA00047622"/>
    </source>
</evidence>
<dbReference type="InterPro" id="IPR029063">
    <property type="entry name" value="SAM-dependent_MTases_sf"/>
</dbReference>
<comment type="catalytic activity">
    <reaction evidence="8">
        <text>N-methylethanolamine phosphate + S-adenosyl-L-methionine = N,N-dimethylethanolamine phosphate + S-adenosyl-L-homocysteine + H(+)</text>
        <dbReference type="Rhea" id="RHEA:25321"/>
        <dbReference type="ChEBI" id="CHEBI:15378"/>
        <dbReference type="ChEBI" id="CHEBI:57781"/>
        <dbReference type="ChEBI" id="CHEBI:57856"/>
        <dbReference type="ChEBI" id="CHEBI:58641"/>
        <dbReference type="ChEBI" id="CHEBI:59789"/>
        <dbReference type="EC" id="2.1.1.103"/>
    </reaction>
    <physiologicalReaction direction="left-to-right" evidence="8">
        <dbReference type="Rhea" id="RHEA:25322"/>
    </physiologicalReaction>
</comment>
<dbReference type="PANTHER" id="PTHR44307:SF2">
    <property type="entry name" value="PHOSPHOETHANOLAMINE METHYLTRANSFERASE ISOFORM X1"/>
    <property type="match status" value="1"/>
</dbReference>
<organism evidence="11">
    <name type="scientific">Alexandrium monilatum</name>
    <dbReference type="NCBI Taxonomy" id="311494"/>
    <lineage>
        <taxon>Eukaryota</taxon>
        <taxon>Sar</taxon>
        <taxon>Alveolata</taxon>
        <taxon>Dinophyceae</taxon>
        <taxon>Gonyaulacales</taxon>
        <taxon>Pyrocystaceae</taxon>
        <taxon>Alexandrium</taxon>
    </lineage>
</organism>
<keyword evidence="3" id="KW-0489">Methyltransferase</keyword>
<dbReference type="SUPFAM" id="SSF53335">
    <property type="entry name" value="S-adenosyl-L-methionine-dependent methyltransferases"/>
    <property type="match status" value="1"/>
</dbReference>
<dbReference type="EMBL" id="HBNR01034570">
    <property type="protein sequence ID" value="CAE4589996.1"/>
    <property type="molecule type" value="Transcribed_RNA"/>
</dbReference>
<dbReference type="GO" id="GO:0000234">
    <property type="term" value="F:phosphoethanolamine N-methyltransferase activity"/>
    <property type="evidence" value="ECO:0007669"/>
    <property type="project" value="UniProtKB-EC"/>
</dbReference>
<evidence type="ECO:0000313" key="12">
    <source>
        <dbReference type="EMBL" id="CAE4589996.1"/>
    </source>
</evidence>
<comment type="catalytic activity">
    <reaction evidence="6">
        <text>N,N-dimethylethanolamine phosphate + S-adenosyl-L-methionine = phosphocholine + S-adenosyl-L-homocysteine + H(+)</text>
        <dbReference type="Rhea" id="RHEA:25325"/>
        <dbReference type="ChEBI" id="CHEBI:15378"/>
        <dbReference type="ChEBI" id="CHEBI:57856"/>
        <dbReference type="ChEBI" id="CHEBI:58641"/>
        <dbReference type="ChEBI" id="CHEBI:59789"/>
        <dbReference type="ChEBI" id="CHEBI:295975"/>
        <dbReference type="EC" id="2.1.1.103"/>
    </reaction>
    <physiologicalReaction direction="left-to-right" evidence="6">
        <dbReference type="Rhea" id="RHEA:25326"/>
    </physiologicalReaction>
</comment>
<dbReference type="EC" id="2.1.1.103" evidence="5"/>
<protein>
    <recommendedName>
        <fullName evidence="5">phosphoethanolamine N-methyltransferase</fullName>
        <ecNumber evidence="5">2.1.1.103</ecNumber>
    </recommendedName>
</protein>